<reference evidence="2 3" key="1">
    <citation type="journal article" date="2023" name="Hortic Res">
        <title>Pangenome of water caltrop reveals structural variations and asymmetric subgenome divergence after allopolyploidization.</title>
        <authorList>
            <person name="Zhang X."/>
            <person name="Chen Y."/>
            <person name="Wang L."/>
            <person name="Yuan Y."/>
            <person name="Fang M."/>
            <person name="Shi L."/>
            <person name="Lu R."/>
            <person name="Comes H.P."/>
            <person name="Ma Y."/>
            <person name="Chen Y."/>
            <person name="Huang G."/>
            <person name="Zhou Y."/>
            <person name="Zheng Z."/>
            <person name="Qiu Y."/>
        </authorList>
    </citation>
    <scope>NUCLEOTIDE SEQUENCE [LARGE SCALE GENOMIC DNA]</scope>
    <source>
        <tissue evidence="2">Roots</tissue>
    </source>
</reference>
<dbReference type="EMBL" id="JAXIOK010000023">
    <property type="protein sequence ID" value="KAK4743293.1"/>
    <property type="molecule type" value="Genomic_DNA"/>
</dbReference>
<evidence type="ECO:0000313" key="3">
    <source>
        <dbReference type="Proteomes" id="UP001345219"/>
    </source>
</evidence>
<evidence type="ECO:0000313" key="2">
    <source>
        <dbReference type="EMBL" id="KAK4743293.1"/>
    </source>
</evidence>
<feature type="coiled-coil region" evidence="1">
    <location>
        <begin position="28"/>
        <end position="62"/>
    </location>
</feature>
<accession>A0AAN7GFY0</accession>
<sequence length="80" mass="9549">MDFNMNFGDGASPLTRQTSIYSLRELILQAYTLELEAEVTKLKELNQELQKKQDDFMEMQKNQFTWKETMRIVQFPNLLQ</sequence>
<keyword evidence="3" id="KW-1185">Reference proteome</keyword>
<evidence type="ECO:0000256" key="1">
    <source>
        <dbReference type="SAM" id="Coils"/>
    </source>
</evidence>
<name>A0AAN7GFY0_9MYRT</name>
<dbReference type="AlphaFoldDB" id="A0AAN7GFY0"/>
<organism evidence="2 3">
    <name type="scientific">Trapa incisa</name>
    <dbReference type="NCBI Taxonomy" id="236973"/>
    <lineage>
        <taxon>Eukaryota</taxon>
        <taxon>Viridiplantae</taxon>
        <taxon>Streptophyta</taxon>
        <taxon>Embryophyta</taxon>
        <taxon>Tracheophyta</taxon>
        <taxon>Spermatophyta</taxon>
        <taxon>Magnoliopsida</taxon>
        <taxon>eudicotyledons</taxon>
        <taxon>Gunneridae</taxon>
        <taxon>Pentapetalae</taxon>
        <taxon>rosids</taxon>
        <taxon>malvids</taxon>
        <taxon>Myrtales</taxon>
        <taxon>Lythraceae</taxon>
        <taxon>Trapa</taxon>
    </lineage>
</organism>
<comment type="caution">
    <text evidence="2">The sequence shown here is derived from an EMBL/GenBank/DDBJ whole genome shotgun (WGS) entry which is preliminary data.</text>
</comment>
<keyword evidence="1" id="KW-0175">Coiled coil</keyword>
<proteinExistence type="predicted"/>
<gene>
    <name evidence="2" type="ORF">SAY87_001294</name>
</gene>
<protein>
    <submittedName>
        <fullName evidence="2">Uncharacterized protein</fullName>
    </submittedName>
</protein>
<dbReference type="Proteomes" id="UP001345219">
    <property type="component" value="Chromosome 1"/>
</dbReference>